<sequence length="33" mass="3565">MTSRDAILQRIRAELAGSDQRFASVPAVDPPPV</sequence>
<organism evidence="1">
    <name type="scientific">marine sediment metagenome</name>
    <dbReference type="NCBI Taxonomy" id="412755"/>
    <lineage>
        <taxon>unclassified sequences</taxon>
        <taxon>metagenomes</taxon>
        <taxon>ecological metagenomes</taxon>
    </lineage>
</organism>
<gene>
    <name evidence="1" type="ORF">S01H1_85299</name>
</gene>
<protein>
    <submittedName>
        <fullName evidence="1">Uncharacterized protein</fullName>
    </submittedName>
</protein>
<comment type="caution">
    <text evidence="1">The sequence shown here is derived from an EMBL/GenBank/DDBJ whole genome shotgun (WGS) entry which is preliminary data.</text>
</comment>
<dbReference type="AlphaFoldDB" id="X0YQG4"/>
<proteinExistence type="predicted"/>
<accession>X0YQG4</accession>
<evidence type="ECO:0000313" key="1">
    <source>
        <dbReference type="EMBL" id="GAG49132.1"/>
    </source>
</evidence>
<reference evidence="1" key="1">
    <citation type="journal article" date="2014" name="Front. Microbiol.">
        <title>High frequency of phylogenetically diverse reductive dehalogenase-homologous genes in deep subseafloor sedimentary metagenomes.</title>
        <authorList>
            <person name="Kawai M."/>
            <person name="Futagami T."/>
            <person name="Toyoda A."/>
            <person name="Takaki Y."/>
            <person name="Nishi S."/>
            <person name="Hori S."/>
            <person name="Arai W."/>
            <person name="Tsubouchi T."/>
            <person name="Morono Y."/>
            <person name="Uchiyama I."/>
            <person name="Ito T."/>
            <person name="Fujiyama A."/>
            <person name="Inagaki F."/>
            <person name="Takami H."/>
        </authorList>
    </citation>
    <scope>NUCLEOTIDE SEQUENCE</scope>
    <source>
        <strain evidence="1">Expedition CK06-06</strain>
    </source>
</reference>
<feature type="non-terminal residue" evidence="1">
    <location>
        <position position="33"/>
    </location>
</feature>
<name>X0YQG4_9ZZZZ</name>
<dbReference type="EMBL" id="BARS01058529">
    <property type="protein sequence ID" value="GAG49132.1"/>
    <property type="molecule type" value="Genomic_DNA"/>
</dbReference>